<proteinExistence type="predicted"/>
<feature type="region of interest" description="Disordered" evidence="1">
    <location>
        <begin position="230"/>
        <end position="259"/>
    </location>
</feature>
<evidence type="ECO:0000313" key="2">
    <source>
        <dbReference type="EMBL" id="KIY61307.1"/>
    </source>
</evidence>
<dbReference type="AlphaFoldDB" id="A0A0D7ASX3"/>
<feature type="region of interest" description="Disordered" evidence="1">
    <location>
        <begin position="1"/>
        <end position="21"/>
    </location>
</feature>
<feature type="compositionally biased region" description="Low complexity" evidence="1">
    <location>
        <begin position="233"/>
        <end position="254"/>
    </location>
</feature>
<feature type="compositionally biased region" description="Polar residues" evidence="1">
    <location>
        <begin position="1"/>
        <end position="14"/>
    </location>
</feature>
<gene>
    <name evidence="2" type="ORF">CYLTODRAFT_459967</name>
</gene>
<evidence type="ECO:0000256" key="1">
    <source>
        <dbReference type="SAM" id="MobiDB-lite"/>
    </source>
</evidence>
<protein>
    <submittedName>
        <fullName evidence="2">Uncharacterized protein</fullName>
    </submittedName>
</protein>
<sequence length="747" mass="82958">MLQLRWRNQTTASGRVSPPEHTQHRLTVNEDALLRHLQHLAAQDRDAVAALVHQFATLVGSIYSRNGDLEGLGFVDAAATPQSNSVVFPLVADLLCDSKVFSLENLRTGPVIPNEHQLNAAHVYQVTSLPETASAMSVAVNTIRNDIGLLSSHLFPADDALQIENRLIDNLKTMDSQLFNLRAQFESLLLSEPAAKRLDEIPPQGPLLQALRLVQHDLPNLESVLSSPFPDATSMHSTSPLPSTLTPFSSPASPKNTDTGEWNMLEGDIEGEITAVNDDDYELLGQEPMSPLITPRNLTSAARLDDADIIVTGRFVACQLEPAEAIDPPMFSSGVKTYAIRDACCSQNCVRKREHRANPMSLRVLTCGSLGKPFDGVPLTTRLPPDVPTFRVGAWRGSVIFRPSASEECYLQHPLSASYYPDAATAAALQHAAPVYEITRLASKITAEMSCPPRLFTAQPQRPLLSHQLIINADIRQAVRTFEQAQKLDQHTLRFKTAFHLPVTQYAIIAPPLDFAAPDLAVQIREPIMDYEQFRIHGMRHSGAPLVEESAGDGLDIQLAYFDVNADGRRTIILNAWREPDSLARLREARKHAARLVEYTALIAQATFFRNAVDDLPHEHPTRHFFYVHCHVLRYLHDDLRDADQGFNVICAHLNPDEEELLQEEVVAPTGAAPFNPLLLVQEDDLLHHVAVVLEHLHCGMLANECRKLCRLPTYAPDDIRALLLTGYLEPADNYDDEGRLFPYLLN</sequence>
<dbReference type="Proteomes" id="UP000054007">
    <property type="component" value="Unassembled WGS sequence"/>
</dbReference>
<dbReference type="STRING" id="1314674.A0A0D7ASX3"/>
<reference evidence="2 3" key="1">
    <citation type="journal article" date="2015" name="Fungal Genet. Biol.">
        <title>Evolution of novel wood decay mechanisms in Agaricales revealed by the genome sequences of Fistulina hepatica and Cylindrobasidium torrendii.</title>
        <authorList>
            <person name="Floudas D."/>
            <person name="Held B.W."/>
            <person name="Riley R."/>
            <person name="Nagy L.G."/>
            <person name="Koehler G."/>
            <person name="Ransdell A.S."/>
            <person name="Younus H."/>
            <person name="Chow J."/>
            <person name="Chiniquy J."/>
            <person name="Lipzen A."/>
            <person name="Tritt A."/>
            <person name="Sun H."/>
            <person name="Haridas S."/>
            <person name="LaButti K."/>
            <person name="Ohm R.A."/>
            <person name="Kues U."/>
            <person name="Blanchette R.A."/>
            <person name="Grigoriev I.V."/>
            <person name="Minto R.E."/>
            <person name="Hibbett D.S."/>
        </authorList>
    </citation>
    <scope>NUCLEOTIDE SEQUENCE [LARGE SCALE GENOMIC DNA]</scope>
    <source>
        <strain evidence="2 3">FP15055 ss-10</strain>
    </source>
</reference>
<dbReference type="EMBL" id="KN880979">
    <property type="protein sequence ID" value="KIY61307.1"/>
    <property type="molecule type" value="Genomic_DNA"/>
</dbReference>
<keyword evidence="3" id="KW-1185">Reference proteome</keyword>
<accession>A0A0D7ASX3</accession>
<name>A0A0D7ASX3_9AGAR</name>
<organism evidence="2 3">
    <name type="scientific">Cylindrobasidium torrendii FP15055 ss-10</name>
    <dbReference type="NCBI Taxonomy" id="1314674"/>
    <lineage>
        <taxon>Eukaryota</taxon>
        <taxon>Fungi</taxon>
        <taxon>Dikarya</taxon>
        <taxon>Basidiomycota</taxon>
        <taxon>Agaricomycotina</taxon>
        <taxon>Agaricomycetes</taxon>
        <taxon>Agaricomycetidae</taxon>
        <taxon>Agaricales</taxon>
        <taxon>Marasmiineae</taxon>
        <taxon>Physalacriaceae</taxon>
        <taxon>Cylindrobasidium</taxon>
    </lineage>
</organism>
<evidence type="ECO:0000313" key="3">
    <source>
        <dbReference type="Proteomes" id="UP000054007"/>
    </source>
</evidence>